<reference evidence="1 2" key="1">
    <citation type="submission" date="2019-03" db="EMBL/GenBank/DDBJ databases">
        <title>Genomic Encyclopedia of Type Strains, Phase IV (KMG-IV): sequencing the most valuable type-strain genomes for metagenomic binning, comparative biology and taxonomic classification.</title>
        <authorList>
            <person name="Goeker M."/>
        </authorList>
    </citation>
    <scope>NUCLEOTIDE SEQUENCE [LARGE SCALE GENOMIC DNA]</scope>
    <source>
        <strain evidence="1 2">DSM 100451</strain>
    </source>
</reference>
<dbReference type="Proteomes" id="UP000295184">
    <property type="component" value="Unassembled WGS sequence"/>
</dbReference>
<organism evidence="1 2">
    <name type="scientific">Allofournierella massiliensis</name>
    <dbReference type="NCBI Taxonomy" id="1650663"/>
    <lineage>
        <taxon>Bacteria</taxon>
        <taxon>Bacillati</taxon>
        <taxon>Bacillota</taxon>
        <taxon>Clostridia</taxon>
        <taxon>Eubacteriales</taxon>
        <taxon>Oscillospiraceae</taxon>
        <taxon>Allofournierella</taxon>
    </lineage>
</organism>
<name>A0A4R1QZ47_9FIRM</name>
<dbReference type="AlphaFoldDB" id="A0A4R1QZ47"/>
<proteinExistence type="predicted"/>
<dbReference type="OrthoDB" id="9789941at2"/>
<dbReference type="STRING" id="1650663.GCA_001486665_01586"/>
<evidence type="ECO:0000313" key="1">
    <source>
        <dbReference type="EMBL" id="TCL58255.1"/>
    </source>
</evidence>
<dbReference type="EMBL" id="SLUM01000008">
    <property type="protein sequence ID" value="TCL58255.1"/>
    <property type="molecule type" value="Genomic_DNA"/>
</dbReference>
<evidence type="ECO:0000313" key="2">
    <source>
        <dbReference type="Proteomes" id="UP000295184"/>
    </source>
</evidence>
<protein>
    <submittedName>
        <fullName evidence="1">Uncharacterized protein</fullName>
    </submittedName>
</protein>
<comment type="caution">
    <text evidence="1">The sequence shown here is derived from an EMBL/GenBank/DDBJ whole genome shotgun (WGS) entry which is preliminary data.</text>
</comment>
<dbReference type="RefSeq" id="WP_058964012.1">
    <property type="nucleotide sequence ID" value="NZ_CABKVM010000016.1"/>
</dbReference>
<accession>A0A4R1QZ47</accession>
<sequence>MLKNLYLMSGTDAFTKGGLDNVALTENAVCLEQSGGRYVLYGCFTSPEIRFPAFRQLTVSWNAETPNGTVVEAQARVLVDGEWTGWLTLGKWSPYIRRESLHQEAAKPAYVNGDTIHIPAGRASLAQLRIYLYTNDEQLTPLVRLLAASVRPVDWRWEDAEPYGRLLRLPAYSQQLRDPVFAGSMSAAVTLASMINRWGQDALPEELAWGMRDFALGDCFNYAFMTALAGGYGYQAYRAYLDPAAVWQQVKAGHSIGLRMHYAANSEDAARLGLPVLPGAFATGADQCMALRGFALENDQVYVLVNDSLAPTDRQAETRYPAKEFWAAYSGEAVIITGKHPGEDAGHPIRRRVGLRALEQLGCYLFQSAEGEDLPLPEDFEGTLACTVPDGVAHATTAHKAFHYLRRTSAGAVQLPPELLSEAGRLTVYAIDSSGGGLVGEVHTGN</sequence>
<gene>
    <name evidence="1" type="ORF">EDD77_108124</name>
</gene>